<dbReference type="EMBL" id="JALBUT010000007">
    <property type="protein sequence ID" value="MDX8415840.1"/>
    <property type="molecule type" value="Genomic_DNA"/>
</dbReference>
<dbReference type="PROSITE" id="PS00816">
    <property type="entry name" value="AIPM_HOMOCIT_SYNTH_2"/>
    <property type="match status" value="1"/>
</dbReference>
<dbReference type="PROSITE" id="PS50991">
    <property type="entry name" value="PYR_CT"/>
    <property type="match status" value="1"/>
</dbReference>
<accession>A0ABU4WJV6</accession>
<dbReference type="Pfam" id="PF22617">
    <property type="entry name" value="HCS_D2"/>
    <property type="match status" value="1"/>
</dbReference>
<dbReference type="PANTHER" id="PTHR43538">
    <property type="entry name" value="ALPHA-IPM SYNTHASE/HOMOCITRATE SYNTHASE"/>
    <property type="match status" value="1"/>
</dbReference>
<comment type="similarity">
    <text evidence="2 9">Belongs to the alpha-IPM synthase/homocitrate synthase family.</text>
</comment>
<dbReference type="Pfam" id="PF00682">
    <property type="entry name" value="HMGL-like"/>
    <property type="match status" value="1"/>
</dbReference>
<evidence type="ECO:0000313" key="12">
    <source>
        <dbReference type="Proteomes" id="UP001275932"/>
    </source>
</evidence>
<dbReference type="NCBIfam" id="TIGR00977">
    <property type="entry name" value="citramal_synth"/>
    <property type="match status" value="1"/>
</dbReference>
<dbReference type="SMART" id="SM00917">
    <property type="entry name" value="LeuA_dimer"/>
    <property type="match status" value="1"/>
</dbReference>
<dbReference type="InterPro" id="IPR013785">
    <property type="entry name" value="Aldolase_TIM"/>
</dbReference>
<name>A0ABU4WJV6_9BACT</name>
<evidence type="ECO:0000256" key="6">
    <source>
        <dbReference type="ARBA" id="ARBA00023304"/>
    </source>
</evidence>
<evidence type="ECO:0000256" key="7">
    <source>
        <dbReference type="ARBA" id="ARBA00048263"/>
    </source>
</evidence>
<proteinExistence type="inferred from homology"/>
<evidence type="ECO:0000256" key="1">
    <source>
        <dbReference type="ARBA" id="ARBA00004743"/>
    </source>
</evidence>
<dbReference type="Gene3D" id="3.30.160.270">
    <property type="match status" value="1"/>
</dbReference>
<keyword evidence="4" id="KW-0412">Isoleucine biosynthesis</keyword>
<dbReference type="CDD" id="cd07941">
    <property type="entry name" value="DRE_TIM_LeuA3"/>
    <property type="match status" value="1"/>
</dbReference>
<dbReference type="InterPro" id="IPR054691">
    <property type="entry name" value="LeuA/HCS_post-cat"/>
</dbReference>
<dbReference type="InterPro" id="IPR002034">
    <property type="entry name" value="AIPM/Hcit_synth_CS"/>
</dbReference>
<dbReference type="Proteomes" id="UP001275932">
    <property type="component" value="Unassembled WGS sequence"/>
</dbReference>
<dbReference type="Gene3D" id="3.20.20.70">
    <property type="entry name" value="Aldolase class I"/>
    <property type="match status" value="1"/>
</dbReference>
<comment type="caution">
    <text evidence="11">The sequence shown here is derived from an EMBL/GenBank/DDBJ whole genome shotgun (WGS) entry which is preliminary data.</text>
</comment>
<gene>
    <name evidence="11" type="primary">cimA</name>
    <name evidence="11" type="ORF">MOX91_06590</name>
</gene>
<dbReference type="RefSeq" id="WP_370397293.1">
    <property type="nucleotide sequence ID" value="NZ_JALBUT010000007.1"/>
</dbReference>
<organism evidence="11 12">
    <name type="scientific">Intestinicryptomonas porci</name>
    <dbReference type="NCBI Taxonomy" id="2926320"/>
    <lineage>
        <taxon>Bacteria</taxon>
        <taxon>Pseudomonadati</taxon>
        <taxon>Verrucomicrobiota</taxon>
        <taxon>Opitutia</taxon>
        <taxon>Opitutales</taxon>
        <taxon>Intestinicryptomonaceae</taxon>
        <taxon>Intestinicryptomonas</taxon>
    </lineage>
</organism>
<dbReference type="InterPro" id="IPR000891">
    <property type="entry name" value="PYR_CT"/>
</dbReference>
<evidence type="ECO:0000256" key="5">
    <source>
        <dbReference type="ARBA" id="ARBA00022679"/>
    </source>
</evidence>
<keyword evidence="5 9" id="KW-0808">Transferase</keyword>
<comment type="catalytic activity">
    <reaction evidence="7">
        <text>pyruvate + acetyl-CoA + H2O = (3R)-citramalate + CoA + H(+)</text>
        <dbReference type="Rhea" id="RHEA:19045"/>
        <dbReference type="ChEBI" id="CHEBI:15361"/>
        <dbReference type="ChEBI" id="CHEBI:15377"/>
        <dbReference type="ChEBI" id="CHEBI:15378"/>
        <dbReference type="ChEBI" id="CHEBI:30934"/>
        <dbReference type="ChEBI" id="CHEBI:57287"/>
        <dbReference type="ChEBI" id="CHEBI:57288"/>
        <dbReference type="EC" id="2.3.3.21"/>
    </reaction>
</comment>
<dbReference type="InterPro" id="IPR005675">
    <property type="entry name" value="Citramal_synthase"/>
</dbReference>
<reference evidence="11 12" key="1">
    <citation type="submission" date="2022-03" db="EMBL/GenBank/DDBJ databases">
        <title>Novel taxa within the pig intestine.</title>
        <authorList>
            <person name="Wylensek D."/>
            <person name="Bishof K."/>
            <person name="Afrizal A."/>
            <person name="Clavel T."/>
        </authorList>
    </citation>
    <scope>NUCLEOTIDE SEQUENCE [LARGE SCALE GENOMIC DNA]</scope>
    <source>
        <strain evidence="11 12">CLA-KB-P66</strain>
    </source>
</reference>
<protein>
    <recommendedName>
        <fullName evidence="8">Citramalate synthase</fullName>
        <ecNumber evidence="8">2.3.3.21</ecNumber>
    </recommendedName>
</protein>
<dbReference type="EC" id="2.3.3.21" evidence="8"/>
<dbReference type="InterPro" id="IPR013709">
    <property type="entry name" value="2-isopropylmalate_synth_dimer"/>
</dbReference>
<dbReference type="GO" id="GO:0043714">
    <property type="term" value="F:(R)-citramalate synthase activity"/>
    <property type="evidence" value="ECO:0007669"/>
    <property type="project" value="UniProtKB-EC"/>
</dbReference>
<evidence type="ECO:0000256" key="3">
    <source>
        <dbReference type="ARBA" id="ARBA00022605"/>
    </source>
</evidence>
<feature type="domain" description="Pyruvate carboxyltransferase" evidence="10">
    <location>
        <begin position="5"/>
        <end position="271"/>
    </location>
</feature>
<evidence type="ECO:0000313" key="11">
    <source>
        <dbReference type="EMBL" id="MDX8415840.1"/>
    </source>
</evidence>
<keyword evidence="6" id="KW-0100">Branched-chain amino acid biosynthesis</keyword>
<dbReference type="PROSITE" id="PS00815">
    <property type="entry name" value="AIPM_HOMOCIT_SYNTH_1"/>
    <property type="match status" value="1"/>
</dbReference>
<evidence type="ECO:0000256" key="4">
    <source>
        <dbReference type="ARBA" id="ARBA00022624"/>
    </source>
</evidence>
<evidence type="ECO:0000259" key="10">
    <source>
        <dbReference type="PROSITE" id="PS50991"/>
    </source>
</evidence>
<evidence type="ECO:0000256" key="2">
    <source>
        <dbReference type="ARBA" id="ARBA00006154"/>
    </source>
</evidence>
<comment type="pathway">
    <text evidence="1">Amino-acid biosynthesis; L-isoleucine biosynthesis; 2-oxobutanoate from pyruvate: step 1/3.</text>
</comment>
<keyword evidence="11" id="KW-0012">Acyltransferase</keyword>
<dbReference type="SUPFAM" id="SSF51569">
    <property type="entry name" value="Aldolase"/>
    <property type="match status" value="1"/>
</dbReference>
<dbReference type="InterPro" id="IPR036230">
    <property type="entry name" value="LeuA_allosteric_dom_sf"/>
</dbReference>
<evidence type="ECO:0000256" key="8">
    <source>
        <dbReference type="NCBIfam" id="TIGR00977"/>
    </source>
</evidence>
<sequence>MKQKVFIYDTTLRDGTQGEGISLTVASKLRLAQKMDDFGVDFIEGGWPGSNPRDMAFFEQVSSLELKHAKISAFGSTRRANIRAEDDNQLKLLLDAKTPCVTIFGKTWLLHVEQVIKTTAEENLKMIKESVEFLKKNGRIVIYDAEHFFDGFKDNREYALKTLRAAIDGGADYLCLCDTNGGTLVEEFKSIVKDVCDFSKDVPVAVHCHNDSGVGVAVSLAGVQAGASMVQGTLNGFGERNGNANLCSIIPNLVLKLNCDLNCAPNLSKLRDLSLFADEMANARSDSRQPYVGASSFAHKGGVHADAANKVKRSYEHISPELVGNKTRVLVSDMSGRALVMMKAKELGMEIDAKDPKIKDFLDELKQLEFNGYGYEAADASFKLLLAKFLKKTKPAFAVHNYRVMVERDQFKEITRSEATVKLEVNGVLEHMVAEAHGPVGALDLAFRKALVRHYPQIMDIDLIDFKVRVLDSGLGANAVVRVQAEFKDGDSIWGTVGASDNVIEAAWEALRDAFEYKLMNI</sequence>
<evidence type="ECO:0000256" key="9">
    <source>
        <dbReference type="RuleBase" id="RU003523"/>
    </source>
</evidence>
<keyword evidence="3" id="KW-0028">Amino-acid biosynthesis</keyword>
<keyword evidence="12" id="KW-1185">Reference proteome</keyword>
<dbReference type="Pfam" id="PF08502">
    <property type="entry name" value="LeuA_dimer"/>
    <property type="match status" value="1"/>
</dbReference>
<dbReference type="PANTHER" id="PTHR43538:SF1">
    <property type="entry name" value="(R)-CITRAMALATE SYNTHASE"/>
    <property type="match status" value="1"/>
</dbReference>
<dbReference type="SUPFAM" id="SSF110921">
    <property type="entry name" value="2-isopropylmalate synthase LeuA, allosteric (dimerisation) domain"/>
    <property type="match status" value="1"/>
</dbReference>